<protein>
    <recommendedName>
        <fullName evidence="13">8-oxo-dGTP diphosphatase</fullName>
        <ecNumber evidence="12">3.6.1.55</ecNumber>
    </recommendedName>
    <alternativeName>
        <fullName evidence="16">7,8-dihydro-8-oxoguanine-triphosphatase</fullName>
    </alternativeName>
    <alternativeName>
        <fullName evidence="15">Mutator protein MutT</fullName>
    </alternativeName>
    <alternativeName>
        <fullName evidence="14">dGTP pyrophosphohydrolase</fullName>
    </alternativeName>
</protein>
<evidence type="ECO:0000256" key="6">
    <source>
        <dbReference type="ARBA" id="ARBA00022763"/>
    </source>
</evidence>
<feature type="domain" description="Nudix hydrolase" evidence="18">
    <location>
        <begin position="204"/>
        <end position="332"/>
    </location>
</feature>
<dbReference type="Proteomes" id="UP000000245">
    <property type="component" value="Chromosome"/>
</dbReference>
<keyword evidence="7 19" id="KW-0378">Hydrolase</keyword>
<dbReference type="GO" id="GO:0006260">
    <property type="term" value="P:DNA replication"/>
    <property type="evidence" value="ECO:0007669"/>
    <property type="project" value="UniProtKB-KW"/>
</dbReference>
<dbReference type="PANTHER" id="PTHR47707:SF1">
    <property type="entry name" value="NUDIX HYDROLASE FAMILY PROTEIN"/>
    <property type="match status" value="1"/>
</dbReference>
<evidence type="ECO:0000259" key="17">
    <source>
        <dbReference type="PROSITE" id="PS51186"/>
    </source>
</evidence>
<name>A5FYS3_ACICJ</name>
<dbReference type="SUPFAM" id="SSF55729">
    <property type="entry name" value="Acyl-CoA N-acyltransferases (Nat)"/>
    <property type="match status" value="1"/>
</dbReference>
<keyword evidence="5" id="KW-0479">Metal-binding</keyword>
<dbReference type="GO" id="GO:0035539">
    <property type="term" value="F:8-oxo-7,8-dihydrodeoxyguanosine triphosphate pyrophosphatase activity"/>
    <property type="evidence" value="ECO:0007669"/>
    <property type="project" value="UniProtKB-EC"/>
</dbReference>
<evidence type="ECO:0000256" key="8">
    <source>
        <dbReference type="ARBA" id="ARBA00022842"/>
    </source>
</evidence>
<dbReference type="GO" id="GO:0008413">
    <property type="term" value="F:8-oxo-7,8-dihydroguanosine triphosphate pyrophosphatase activity"/>
    <property type="evidence" value="ECO:0007669"/>
    <property type="project" value="TreeGrafter"/>
</dbReference>
<dbReference type="InterPro" id="IPR020476">
    <property type="entry name" value="Nudix_hydrolase"/>
</dbReference>
<evidence type="ECO:0000256" key="1">
    <source>
        <dbReference type="ARBA" id="ARBA00001946"/>
    </source>
</evidence>
<keyword evidence="6" id="KW-0227">DNA damage</keyword>
<dbReference type="InterPro" id="IPR029119">
    <property type="entry name" value="MutY_C"/>
</dbReference>
<evidence type="ECO:0000313" key="20">
    <source>
        <dbReference type="Proteomes" id="UP000000245"/>
    </source>
</evidence>
<dbReference type="eggNOG" id="COG1670">
    <property type="taxonomic scope" value="Bacteria"/>
</dbReference>
<dbReference type="InterPro" id="IPR016181">
    <property type="entry name" value="Acyl_CoA_acyltransferase"/>
</dbReference>
<dbReference type="GO" id="GO:0046872">
    <property type="term" value="F:metal ion binding"/>
    <property type="evidence" value="ECO:0007669"/>
    <property type="project" value="UniProtKB-KW"/>
</dbReference>
<keyword evidence="20" id="KW-1185">Reference proteome</keyword>
<proteinExistence type="inferred from homology"/>
<keyword evidence="3" id="KW-0515">Mutator protein</keyword>
<reference evidence="19 20" key="1">
    <citation type="submission" date="2007-05" db="EMBL/GenBank/DDBJ databases">
        <title>Complete sequence of chromosome of Acidiphilium cryptum JF-5.</title>
        <authorList>
            <consortium name="US DOE Joint Genome Institute"/>
            <person name="Copeland A."/>
            <person name="Lucas S."/>
            <person name="Lapidus A."/>
            <person name="Barry K."/>
            <person name="Detter J.C."/>
            <person name="Glavina del Rio T."/>
            <person name="Hammon N."/>
            <person name="Israni S."/>
            <person name="Dalin E."/>
            <person name="Tice H."/>
            <person name="Pitluck S."/>
            <person name="Sims D."/>
            <person name="Brettin T."/>
            <person name="Bruce D."/>
            <person name="Han C."/>
            <person name="Schmutz J."/>
            <person name="Larimer F."/>
            <person name="Land M."/>
            <person name="Hauser L."/>
            <person name="Kyrpides N."/>
            <person name="Kim E."/>
            <person name="Magnuson T."/>
            <person name="Richardson P."/>
        </authorList>
    </citation>
    <scope>NUCLEOTIDE SEQUENCE [LARGE SCALE GENOMIC DNA]</scope>
    <source>
        <strain evidence="19 20">JF-5</strain>
    </source>
</reference>
<dbReference type="FunFam" id="3.90.79.10:FF:000014">
    <property type="entry name" value="8-oxo-dGTP diphosphatase MutT"/>
    <property type="match status" value="1"/>
</dbReference>
<dbReference type="SUPFAM" id="SSF55811">
    <property type="entry name" value="Nudix"/>
    <property type="match status" value="1"/>
</dbReference>
<dbReference type="CDD" id="cd03425">
    <property type="entry name" value="NUDIX_MutT_NudA_like"/>
    <property type="match status" value="1"/>
</dbReference>
<dbReference type="KEGG" id="acr:Acry_1547"/>
<organism evidence="19 20">
    <name type="scientific">Acidiphilium cryptum (strain JF-5)</name>
    <dbReference type="NCBI Taxonomy" id="349163"/>
    <lineage>
        <taxon>Bacteria</taxon>
        <taxon>Pseudomonadati</taxon>
        <taxon>Pseudomonadota</taxon>
        <taxon>Alphaproteobacteria</taxon>
        <taxon>Acetobacterales</taxon>
        <taxon>Acidocellaceae</taxon>
        <taxon>Acidiphilium</taxon>
    </lineage>
</organism>
<dbReference type="InterPro" id="IPR000182">
    <property type="entry name" value="GNAT_dom"/>
</dbReference>
<dbReference type="InterPro" id="IPR020084">
    <property type="entry name" value="NUDIX_hydrolase_CS"/>
</dbReference>
<dbReference type="PRINTS" id="PR00502">
    <property type="entry name" value="NUDIXFAMILY"/>
</dbReference>
<comment type="catalytic activity">
    <reaction evidence="11">
        <text>8-oxo-GTP + H2O = 8-oxo-GMP + diphosphate + H(+)</text>
        <dbReference type="Rhea" id="RHEA:67616"/>
        <dbReference type="ChEBI" id="CHEBI:15377"/>
        <dbReference type="ChEBI" id="CHEBI:15378"/>
        <dbReference type="ChEBI" id="CHEBI:33019"/>
        <dbReference type="ChEBI" id="CHEBI:143553"/>
        <dbReference type="ChEBI" id="CHEBI:145694"/>
    </reaction>
</comment>
<dbReference type="eggNOG" id="COG0494">
    <property type="taxonomic scope" value="Bacteria"/>
</dbReference>
<comment type="catalytic activity">
    <reaction evidence="10">
        <text>8-oxo-dGTP + H2O = 8-oxo-dGMP + diphosphate + H(+)</text>
        <dbReference type="Rhea" id="RHEA:31575"/>
        <dbReference type="ChEBI" id="CHEBI:15377"/>
        <dbReference type="ChEBI" id="CHEBI:15378"/>
        <dbReference type="ChEBI" id="CHEBI:33019"/>
        <dbReference type="ChEBI" id="CHEBI:63224"/>
        <dbReference type="ChEBI" id="CHEBI:77896"/>
        <dbReference type="EC" id="3.6.1.55"/>
    </reaction>
</comment>
<dbReference type="HOGENOM" id="CLU_709327_0_0_5"/>
<dbReference type="GO" id="GO:0016747">
    <property type="term" value="F:acyltransferase activity, transferring groups other than amino-acyl groups"/>
    <property type="evidence" value="ECO:0007669"/>
    <property type="project" value="InterPro"/>
</dbReference>
<dbReference type="Pfam" id="PF14815">
    <property type="entry name" value="NUDIX_4"/>
    <property type="match status" value="1"/>
</dbReference>
<evidence type="ECO:0000256" key="16">
    <source>
        <dbReference type="ARBA" id="ARBA00042798"/>
    </source>
</evidence>
<keyword evidence="8" id="KW-0460">Magnesium</keyword>
<evidence type="ECO:0000256" key="2">
    <source>
        <dbReference type="ARBA" id="ARBA00005582"/>
    </source>
</evidence>
<dbReference type="EMBL" id="CP000697">
    <property type="protein sequence ID" value="ABQ30755.1"/>
    <property type="molecule type" value="Genomic_DNA"/>
</dbReference>
<dbReference type="InterPro" id="IPR015797">
    <property type="entry name" value="NUDIX_hydrolase-like_dom_sf"/>
</dbReference>
<dbReference type="GO" id="GO:0044715">
    <property type="term" value="F:8-oxo-dGDP phosphatase activity"/>
    <property type="evidence" value="ECO:0007669"/>
    <property type="project" value="TreeGrafter"/>
</dbReference>
<dbReference type="PANTHER" id="PTHR47707">
    <property type="entry name" value="8-OXO-DGTP DIPHOSPHATASE"/>
    <property type="match status" value="1"/>
</dbReference>
<dbReference type="InterPro" id="IPR000086">
    <property type="entry name" value="NUDIX_hydrolase_dom"/>
</dbReference>
<comment type="cofactor">
    <cofactor evidence="1">
        <name>Mg(2+)</name>
        <dbReference type="ChEBI" id="CHEBI:18420"/>
    </cofactor>
</comment>
<evidence type="ECO:0000256" key="9">
    <source>
        <dbReference type="ARBA" id="ARBA00023204"/>
    </source>
</evidence>
<dbReference type="Gene3D" id="3.40.630.30">
    <property type="match status" value="1"/>
</dbReference>
<dbReference type="Gene3D" id="3.90.79.10">
    <property type="entry name" value="Nucleoside Triphosphate Pyrophosphohydrolase"/>
    <property type="match status" value="1"/>
</dbReference>
<evidence type="ECO:0000256" key="10">
    <source>
        <dbReference type="ARBA" id="ARBA00035861"/>
    </source>
</evidence>
<dbReference type="PROSITE" id="PS00893">
    <property type="entry name" value="NUDIX_BOX"/>
    <property type="match status" value="1"/>
</dbReference>
<dbReference type="InterPro" id="IPR047127">
    <property type="entry name" value="MutT-like"/>
</dbReference>
<dbReference type="GO" id="GO:0006281">
    <property type="term" value="P:DNA repair"/>
    <property type="evidence" value="ECO:0007669"/>
    <property type="project" value="UniProtKB-KW"/>
</dbReference>
<evidence type="ECO:0000256" key="7">
    <source>
        <dbReference type="ARBA" id="ARBA00022801"/>
    </source>
</evidence>
<evidence type="ECO:0000256" key="3">
    <source>
        <dbReference type="ARBA" id="ARBA00022457"/>
    </source>
</evidence>
<evidence type="ECO:0000256" key="13">
    <source>
        <dbReference type="ARBA" id="ARBA00040794"/>
    </source>
</evidence>
<evidence type="ECO:0000256" key="14">
    <source>
        <dbReference type="ARBA" id="ARBA00041592"/>
    </source>
</evidence>
<evidence type="ECO:0000256" key="4">
    <source>
        <dbReference type="ARBA" id="ARBA00022705"/>
    </source>
</evidence>
<keyword evidence="4" id="KW-0235">DNA replication</keyword>
<comment type="similarity">
    <text evidence="2">Belongs to the Nudix hydrolase family.</text>
</comment>
<dbReference type="STRING" id="349163.Acry_1547"/>
<dbReference type="Pfam" id="PF13302">
    <property type="entry name" value="Acetyltransf_3"/>
    <property type="match status" value="1"/>
</dbReference>
<keyword evidence="9" id="KW-0234">DNA repair</keyword>
<gene>
    <name evidence="19" type="ordered locus">Acry_1547</name>
</gene>
<dbReference type="PROSITE" id="PS51186">
    <property type="entry name" value="GNAT"/>
    <property type="match status" value="1"/>
</dbReference>
<dbReference type="GO" id="GO:0044716">
    <property type="term" value="F:8-oxo-GDP phosphatase activity"/>
    <property type="evidence" value="ECO:0007669"/>
    <property type="project" value="TreeGrafter"/>
</dbReference>
<dbReference type="AlphaFoldDB" id="A5FYS3"/>
<evidence type="ECO:0000256" key="11">
    <source>
        <dbReference type="ARBA" id="ARBA00036904"/>
    </source>
</evidence>
<evidence type="ECO:0000256" key="12">
    <source>
        <dbReference type="ARBA" id="ARBA00038905"/>
    </source>
</evidence>
<dbReference type="RefSeq" id="WP_011942325.1">
    <property type="nucleotide sequence ID" value="NC_009484.1"/>
</dbReference>
<evidence type="ECO:0000256" key="15">
    <source>
        <dbReference type="ARBA" id="ARBA00041979"/>
    </source>
</evidence>
<evidence type="ECO:0000313" key="19">
    <source>
        <dbReference type="EMBL" id="ABQ30755.1"/>
    </source>
</evidence>
<evidence type="ECO:0000259" key="18">
    <source>
        <dbReference type="PROSITE" id="PS51462"/>
    </source>
</evidence>
<sequence>MRGFCVPDSATRETVGAAVLRPLQQEDAARFHQLINDWDICRRLPEAPFPYPLETAEAWVAAAVADRAAGRAHEFAILDADGSMIGSAGLRLDAARGSAALGYWIGRRFWRRGHAGAAVAELLHWGFAELPIATIEATVAADNAASIALLERAGFSATGRGHAKFIGQPGASLPVMRYAITREALALRHLAAPEPVAAPAAAKPLVLVAACALVDIEGRILLARRPPGKKMAGLWEFPGGKLAPGETPERALVREMEEELGILLREEDVAPFAFASHAYDQFHLLMPLYLARRWSGTPEPREGQALAWVPPDRLDEYPMPPADRPLLPLLRDFL</sequence>
<feature type="domain" description="N-acetyltransferase" evidence="17">
    <location>
        <begin position="18"/>
        <end position="183"/>
    </location>
</feature>
<accession>A5FYS3</accession>
<evidence type="ECO:0000256" key="5">
    <source>
        <dbReference type="ARBA" id="ARBA00022723"/>
    </source>
</evidence>
<dbReference type="PROSITE" id="PS51462">
    <property type="entry name" value="NUDIX"/>
    <property type="match status" value="1"/>
</dbReference>
<dbReference type="EC" id="3.6.1.55" evidence="12"/>